<gene>
    <name evidence="6" type="ORF">DFR59_105144</name>
</gene>
<evidence type="ECO:0000313" key="6">
    <source>
        <dbReference type="EMBL" id="RDI42303.1"/>
    </source>
</evidence>
<dbReference type="PANTHER" id="PTHR30411:SF0">
    <property type="entry name" value="CYS-TRNA(PRO)_CYS-TRNA(CYS) DEACYLASE YBAK"/>
    <property type="match status" value="1"/>
</dbReference>
<sequence length="155" mass="16647">MKTNAVRMLDSKKIAYEVLSYSHDDGKIDGVSVAGKINRDPKTVFKTLVTVGNSKQNYVFIVPVEEELDLKKAAAAAGEKKVEMLPSKDIQKTTGYIRGGCSPVGMKKLFPTFVDGTAADLEKIVVSAGKIGLQIELKPDDLIGAVNASFADLSK</sequence>
<dbReference type="InterPro" id="IPR007214">
    <property type="entry name" value="YbaK/aa-tRNA-synth-assoc-dom"/>
</dbReference>
<comment type="similarity">
    <text evidence="1 4">Belongs to the prolyl-tRNA editing family. YbaK/EbsC subfamily.</text>
</comment>
<evidence type="ECO:0000256" key="2">
    <source>
        <dbReference type="ARBA" id="ARBA00022917"/>
    </source>
</evidence>
<dbReference type="Pfam" id="PF04073">
    <property type="entry name" value="tRNA_edit"/>
    <property type="match status" value="1"/>
</dbReference>
<name>A0A370GK30_9BACI</name>
<protein>
    <recommendedName>
        <fullName evidence="4">Cys-tRNA(Pro)/Cys-tRNA(Cys) deacylase</fullName>
        <ecNumber evidence="4">4.2.-.-</ecNumber>
    </recommendedName>
</protein>
<dbReference type="GO" id="GO:0016829">
    <property type="term" value="F:lyase activity"/>
    <property type="evidence" value="ECO:0007669"/>
    <property type="project" value="UniProtKB-KW"/>
</dbReference>
<dbReference type="GO" id="GO:0006412">
    <property type="term" value="P:translation"/>
    <property type="evidence" value="ECO:0007669"/>
    <property type="project" value="UniProtKB-KW"/>
</dbReference>
<keyword evidence="2 4" id="KW-0648">Protein biosynthesis</keyword>
<proteinExistence type="inferred from homology"/>
<accession>A0A370GK30</accession>
<dbReference type="GO" id="GO:0002161">
    <property type="term" value="F:aminoacyl-tRNA deacylase activity"/>
    <property type="evidence" value="ECO:0007669"/>
    <property type="project" value="InterPro"/>
</dbReference>
<evidence type="ECO:0000259" key="5">
    <source>
        <dbReference type="Pfam" id="PF04073"/>
    </source>
</evidence>
<comment type="caution">
    <text evidence="6">The sequence shown here is derived from an EMBL/GenBank/DDBJ whole genome shotgun (WGS) entry which is preliminary data.</text>
</comment>
<dbReference type="InterPro" id="IPR004369">
    <property type="entry name" value="Prolyl-tRNA_editing_YbaK/EbsC"/>
</dbReference>
<evidence type="ECO:0000256" key="4">
    <source>
        <dbReference type="PIRNR" id="PIRNR006181"/>
    </source>
</evidence>
<organism evidence="6 7">
    <name type="scientific">Falsibacillus pallidus</name>
    <dbReference type="NCBI Taxonomy" id="493781"/>
    <lineage>
        <taxon>Bacteria</taxon>
        <taxon>Bacillati</taxon>
        <taxon>Bacillota</taxon>
        <taxon>Bacilli</taxon>
        <taxon>Bacillales</taxon>
        <taxon>Bacillaceae</taxon>
        <taxon>Falsibacillus</taxon>
    </lineage>
</organism>
<dbReference type="RefSeq" id="WP_114745686.1">
    <property type="nucleotide sequence ID" value="NZ_QQAY01000005.1"/>
</dbReference>
<dbReference type="CDD" id="cd00002">
    <property type="entry name" value="YbaK_deacylase"/>
    <property type="match status" value="1"/>
</dbReference>
<dbReference type="EC" id="4.2.-.-" evidence="4"/>
<dbReference type="AlphaFoldDB" id="A0A370GK30"/>
<dbReference type="OrthoDB" id="9809296at2"/>
<dbReference type="PANTHER" id="PTHR30411">
    <property type="entry name" value="CYTOPLASMIC PROTEIN"/>
    <property type="match status" value="1"/>
</dbReference>
<dbReference type="PIRSF" id="PIRSF006181">
    <property type="entry name" value="EbsC_YbaK"/>
    <property type="match status" value="1"/>
</dbReference>
<reference evidence="6 7" key="1">
    <citation type="submission" date="2018-07" db="EMBL/GenBank/DDBJ databases">
        <title>Genomic Encyclopedia of Type Strains, Phase IV (KMG-IV): sequencing the most valuable type-strain genomes for metagenomic binning, comparative biology and taxonomic classification.</title>
        <authorList>
            <person name="Goeker M."/>
        </authorList>
    </citation>
    <scope>NUCLEOTIDE SEQUENCE [LARGE SCALE GENOMIC DNA]</scope>
    <source>
        <strain evidence="6 7">DSM 25281</strain>
    </source>
</reference>
<keyword evidence="3 4" id="KW-0456">Lyase</keyword>
<dbReference type="SUPFAM" id="SSF55826">
    <property type="entry name" value="YbaK/ProRS associated domain"/>
    <property type="match status" value="1"/>
</dbReference>
<feature type="domain" description="YbaK/aminoacyl-tRNA synthetase-associated" evidence="5">
    <location>
        <begin position="34"/>
        <end position="143"/>
    </location>
</feature>
<evidence type="ECO:0000313" key="7">
    <source>
        <dbReference type="Proteomes" id="UP000255326"/>
    </source>
</evidence>
<evidence type="ECO:0000256" key="1">
    <source>
        <dbReference type="ARBA" id="ARBA00009798"/>
    </source>
</evidence>
<dbReference type="InterPro" id="IPR036754">
    <property type="entry name" value="YbaK/aa-tRNA-synt-asso_dom_sf"/>
</dbReference>
<evidence type="ECO:0000256" key="3">
    <source>
        <dbReference type="ARBA" id="ARBA00023239"/>
    </source>
</evidence>
<keyword evidence="7" id="KW-1185">Reference proteome</keyword>
<dbReference type="EMBL" id="QQAY01000005">
    <property type="protein sequence ID" value="RDI42303.1"/>
    <property type="molecule type" value="Genomic_DNA"/>
</dbReference>
<dbReference type="NCBIfam" id="TIGR00011">
    <property type="entry name" value="YbaK_EbsC"/>
    <property type="match status" value="1"/>
</dbReference>
<dbReference type="Proteomes" id="UP000255326">
    <property type="component" value="Unassembled WGS sequence"/>
</dbReference>
<dbReference type="Gene3D" id="3.90.960.10">
    <property type="entry name" value="YbaK/aminoacyl-tRNA synthetase-associated domain"/>
    <property type="match status" value="1"/>
</dbReference>